<dbReference type="RefSeq" id="YP_010648735.1">
    <property type="nucleotide sequence ID" value="NC_070762.1"/>
</dbReference>
<name>A0A5Q2F6X4_9CAUD</name>
<gene>
    <name evidence="1" type="primary">26</name>
    <name evidence="1" type="ORF">SEA_SIXAMA_26</name>
</gene>
<organism evidence="1 2">
    <name type="scientific">Gordonia phage Sixama</name>
    <dbReference type="NCBI Taxonomy" id="2653271"/>
    <lineage>
        <taxon>Viruses</taxon>
        <taxon>Duplodnaviria</taxon>
        <taxon>Heunggongvirae</taxon>
        <taxon>Uroviricota</taxon>
        <taxon>Caudoviricetes</taxon>
        <taxon>Sixamavirus</taxon>
        <taxon>Sixamavirus sixama</taxon>
    </lineage>
</organism>
<evidence type="ECO:0000313" key="1">
    <source>
        <dbReference type="EMBL" id="QGF20205.1"/>
    </source>
</evidence>
<evidence type="ECO:0000313" key="2">
    <source>
        <dbReference type="Proteomes" id="UP000400849"/>
    </source>
</evidence>
<dbReference type="Proteomes" id="UP000400849">
    <property type="component" value="Segment"/>
</dbReference>
<keyword evidence="2" id="KW-1185">Reference proteome</keyword>
<reference evidence="1 2" key="1">
    <citation type="submission" date="2019-09" db="EMBL/GenBank/DDBJ databases">
        <authorList>
            <person name="Christie C.A."/>
            <person name="Diallo A.S."/>
            <person name="Dixon Z."/>
            <person name="McIntosh P.M."/>
            <person name="Murthy K.H."/>
            <person name="Rosen M.G."/>
            <person name="Simpson L.M."/>
            <person name="Koustas K."/>
            <person name="Fogarty M.P."/>
            <person name="Molloy S.D."/>
            <person name="Garlena R.A."/>
            <person name="Russell D.A."/>
            <person name="Pope W.H."/>
            <person name="Jacobs-Sera D."/>
            <person name="Hatfull G.F."/>
        </authorList>
    </citation>
    <scope>NUCLEOTIDE SEQUENCE [LARGE SCALE GENOMIC DNA]</scope>
</reference>
<dbReference type="EMBL" id="MN484601">
    <property type="protein sequence ID" value="QGF20205.1"/>
    <property type="molecule type" value="Genomic_DNA"/>
</dbReference>
<dbReference type="GeneID" id="77924194"/>
<protein>
    <submittedName>
        <fullName evidence="1">Uncharacterized protein</fullName>
    </submittedName>
</protein>
<proteinExistence type="predicted"/>
<accession>A0A5Q2F6X4</accession>
<dbReference type="KEGG" id="vg:77924194"/>
<sequence length="110" mass="12063">MAKENGIKLRKKKTCVLAANHPGEHQKTRVSALACPHNVPNFGPPCGICDNPKYEAPKSVATEAERNAEIVREIVKWAKNKSNLYGDYGYGYESAQTTVLDIIEENGGFA</sequence>